<comment type="caution">
    <text evidence="1">The sequence shown here is derived from an EMBL/GenBank/DDBJ whole genome shotgun (WGS) entry which is preliminary data.</text>
</comment>
<organism evidence="1 2">
    <name type="scientific">Thamnidium elegans</name>
    <dbReference type="NCBI Taxonomy" id="101142"/>
    <lineage>
        <taxon>Eukaryota</taxon>
        <taxon>Fungi</taxon>
        <taxon>Fungi incertae sedis</taxon>
        <taxon>Mucoromycota</taxon>
        <taxon>Mucoromycotina</taxon>
        <taxon>Mucoromycetes</taxon>
        <taxon>Mucorales</taxon>
        <taxon>Mucorineae</taxon>
        <taxon>Mucoraceae</taxon>
        <taxon>Thamnidium</taxon>
    </lineage>
</organism>
<evidence type="ECO:0000313" key="2">
    <source>
        <dbReference type="Proteomes" id="UP000613177"/>
    </source>
</evidence>
<reference evidence="1" key="1">
    <citation type="submission" date="2021-01" db="EMBL/GenBank/DDBJ databases">
        <title>Metabolic potential, ecology and presence of endohyphal bacteria is reflected in genomic diversity of Mucoromycotina.</title>
        <authorList>
            <person name="Muszewska A."/>
            <person name="Okrasinska A."/>
            <person name="Steczkiewicz K."/>
            <person name="Drgas O."/>
            <person name="Orlowska M."/>
            <person name="Perlinska-Lenart U."/>
            <person name="Aleksandrzak-Piekarczyk T."/>
            <person name="Szatraj K."/>
            <person name="Zielenkiewicz U."/>
            <person name="Pilsyk S."/>
            <person name="Malc E."/>
            <person name="Mieczkowski P."/>
            <person name="Kruszewska J.S."/>
            <person name="Biernat P."/>
            <person name="Pawlowska J."/>
        </authorList>
    </citation>
    <scope>NUCLEOTIDE SEQUENCE</scope>
    <source>
        <strain evidence="1">WA0000018081</strain>
    </source>
</reference>
<dbReference type="Proteomes" id="UP000613177">
    <property type="component" value="Unassembled WGS sequence"/>
</dbReference>
<proteinExistence type="predicted"/>
<dbReference type="AlphaFoldDB" id="A0A8H7SP93"/>
<dbReference type="EMBL" id="JAEPRE010000098">
    <property type="protein sequence ID" value="KAG2232817.1"/>
    <property type="molecule type" value="Genomic_DNA"/>
</dbReference>
<evidence type="ECO:0000313" key="1">
    <source>
        <dbReference type="EMBL" id="KAG2232817.1"/>
    </source>
</evidence>
<name>A0A8H7SP93_9FUNG</name>
<sequence length="290" mass="33287">NEDKMWKLSTRTIVERKMEELALSCAFEHLPNLPLALEKLIASLVESSDAVSLKKRLSQELECNACEWLRDAIVDYLKLFESGHLPVLDLLEADMLRRVWVFFWIQCEKPSNASAVNQKSERMIAGERKIMGKCIDLLFTHQRMEYDCSECGVSDNQTKEFYDGSLKIVKVLRDMMYSLYESASRNIRELTLVGFKQKFTMVLCDAPAGYVTRIVRANSLQLSEEPDDVSNMLLPILKATYQGRLLMGHTNMLVRKAPKRVELNLSDSDIILSCYNVGSGKKKRRRDCEI</sequence>
<gene>
    <name evidence="1" type="ORF">INT48_005685</name>
</gene>
<feature type="non-terminal residue" evidence="1">
    <location>
        <position position="1"/>
    </location>
</feature>
<protein>
    <submittedName>
        <fullName evidence="1">Uncharacterized protein</fullName>
    </submittedName>
</protein>
<accession>A0A8H7SP93</accession>
<keyword evidence="2" id="KW-1185">Reference proteome</keyword>